<keyword evidence="4" id="KW-0378">Hydrolase</keyword>
<accession>A0ABN2PEB7</accession>
<comment type="cofactor">
    <cofactor evidence="1">
        <name>Zn(2+)</name>
        <dbReference type="ChEBI" id="CHEBI:29105"/>
    </cofactor>
</comment>
<reference evidence="7 8" key="1">
    <citation type="journal article" date="2019" name="Int. J. Syst. Evol. Microbiol.">
        <title>The Global Catalogue of Microorganisms (GCM) 10K type strain sequencing project: providing services to taxonomists for standard genome sequencing and annotation.</title>
        <authorList>
            <consortium name="The Broad Institute Genomics Platform"/>
            <consortium name="The Broad Institute Genome Sequencing Center for Infectious Disease"/>
            <person name="Wu L."/>
            <person name="Ma J."/>
        </authorList>
    </citation>
    <scope>NUCLEOTIDE SEQUENCE [LARGE SCALE GENOMIC DNA]</scope>
    <source>
        <strain evidence="7 8">JCM 13581</strain>
    </source>
</reference>
<dbReference type="SUPFAM" id="SSF56281">
    <property type="entry name" value="Metallo-hydrolase/oxidoreductase"/>
    <property type="match status" value="1"/>
</dbReference>
<keyword evidence="8" id="KW-1185">Reference proteome</keyword>
<dbReference type="InterPro" id="IPR001279">
    <property type="entry name" value="Metallo-B-lactamas"/>
</dbReference>
<evidence type="ECO:0000313" key="7">
    <source>
        <dbReference type="EMBL" id="GAA1917144.1"/>
    </source>
</evidence>
<evidence type="ECO:0000256" key="5">
    <source>
        <dbReference type="ARBA" id="ARBA00022833"/>
    </source>
</evidence>
<proteinExistence type="inferred from homology"/>
<protein>
    <submittedName>
        <fullName evidence="7">N-acyl homoserine lactonase family protein</fullName>
    </submittedName>
</protein>
<dbReference type="Pfam" id="PF00753">
    <property type="entry name" value="Lactamase_B"/>
    <property type="match status" value="1"/>
</dbReference>
<evidence type="ECO:0000259" key="6">
    <source>
        <dbReference type="SMART" id="SM00849"/>
    </source>
</evidence>
<name>A0ABN2PEB7_9ACTN</name>
<sequence length="290" mass="31628">MRPSCSDGPASGGRPGLEVDSVPANKVHVLGCGAMSCDLTWLLLKPGRTIRPRADRDKPVEWYPCTTHCVLVETPDGMLLWDTSCPRDWETRWVPTGLQEFFPYDQVSDEEYLDSRLGQLGVSPGDIDYLVLSHLHFDHAGNIGLFAGTGARMICNDKEKEFAFGYEGAFNGAHLKADYEAYDFETVSGDVEILPGVTLIEAPGHTPGTMAMKVDLPETGTMIFTSDAVYMGDSYGPPAVPAAIVNDLAAWYSSVEKIRGIAERSDATVVFGHDAAQLRSMRLAPNGFYL</sequence>
<gene>
    <name evidence="7" type="ORF">GCM10009716_27810</name>
</gene>
<evidence type="ECO:0000313" key="8">
    <source>
        <dbReference type="Proteomes" id="UP001501303"/>
    </source>
</evidence>
<comment type="caution">
    <text evidence="7">The sequence shown here is derived from an EMBL/GenBank/DDBJ whole genome shotgun (WGS) entry which is preliminary data.</text>
</comment>
<dbReference type="InterPro" id="IPR051013">
    <property type="entry name" value="MBL_superfamily_lactonases"/>
</dbReference>
<dbReference type="Gene3D" id="3.60.15.10">
    <property type="entry name" value="Ribonuclease Z/Hydroxyacylglutathione hydrolase-like"/>
    <property type="match status" value="1"/>
</dbReference>
<keyword evidence="3" id="KW-0479">Metal-binding</keyword>
<organism evidence="7 8">
    <name type="scientific">Streptomyces sodiiphilus</name>
    <dbReference type="NCBI Taxonomy" id="226217"/>
    <lineage>
        <taxon>Bacteria</taxon>
        <taxon>Bacillati</taxon>
        <taxon>Actinomycetota</taxon>
        <taxon>Actinomycetes</taxon>
        <taxon>Kitasatosporales</taxon>
        <taxon>Streptomycetaceae</taxon>
        <taxon>Streptomyces</taxon>
    </lineage>
</organism>
<dbReference type="EMBL" id="BAAAMJ010000029">
    <property type="protein sequence ID" value="GAA1917144.1"/>
    <property type="molecule type" value="Genomic_DNA"/>
</dbReference>
<dbReference type="PANTHER" id="PTHR42978:SF2">
    <property type="entry name" value="102 KBASES UNSTABLE REGION: FROM 1 TO 119443"/>
    <property type="match status" value="1"/>
</dbReference>
<keyword evidence="5" id="KW-0862">Zinc</keyword>
<dbReference type="SMART" id="SM00849">
    <property type="entry name" value="Lactamase_B"/>
    <property type="match status" value="1"/>
</dbReference>
<dbReference type="InterPro" id="IPR036866">
    <property type="entry name" value="RibonucZ/Hydroxyglut_hydro"/>
</dbReference>
<dbReference type="Proteomes" id="UP001501303">
    <property type="component" value="Unassembled WGS sequence"/>
</dbReference>
<evidence type="ECO:0000256" key="1">
    <source>
        <dbReference type="ARBA" id="ARBA00001947"/>
    </source>
</evidence>
<feature type="domain" description="Metallo-beta-lactamase" evidence="6">
    <location>
        <begin position="66"/>
        <end position="273"/>
    </location>
</feature>
<comment type="similarity">
    <text evidence="2">Belongs to the metallo-beta-lactamase superfamily.</text>
</comment>
<dbReference type="CDD" id="cd07729">
    <property type="entry name" value="AHL_lactonase_MBL-fold"/>
    <property type="match status" value="1"/>
</dbReference>
<evidence type="ECO:0000256" key="3">
    <source>
        <dbReference type="ARBA" id="ARBA00022723"/>
    </source>
</evidence>
<evidence type="ECO:0000256" key="4">
    <source>
        <dbReference type="ARBA" id="ARBA00022801"/>
    </source>
</evidence>
<dbReference type="PANTHER" id="PTHR42978">
    <property type="entry name" value="QUORUM-QUENCHING LACTONASE YTNP-RELATED-RELATED"/>
    <property type="match status" value="1"/>
</dbReference>
<evidence type="ECO:0000256" key="2">
    <source>
        <dbReference type="ARBA" id="ARBA00007749"/>
    </source>
</evidence>